<feature type="compositionally biased region" description="Acidic residues" evidence="2">
    <location>
        <begin position="97"/>
        <end position="110"/>
    </location>
</feature>
<gene>
    <name evidence="3" type="primary">gn00573</name>
    <name evidence="3" type="ORF">PR202_gn00573</name>
</gene>
<dbReference type="Proteomes" id="UP001054889">
    <property type="component" value="Unassembled WGS sequence"/>
</dbReference>
<evidence type="ECO:0000256" key="2">
    <source>
        <dbReference type="SAM" id="MobiDB-lite"/>
    </source>
</evidence>
<dbReference type="GO" id="GO:0009570">
    <property type="term" value="C:chloroplast stroma"/>
    <property type="evidence" value="ECO:0007669"/>
    <property type="project" value="TreeGrafter"/>
</dbReference>
<organism evidence="3 4">
    <name type="scientific">Eleusine coracana subsp. coracana</name>
    <dbReference type="NCBI Taxonomy" id="191504"/>
    <lineage>
        <taxon>Eukaryota</taxon>
        <taxon>Viridiplantae</taxon>
        <taxon>Streptophyta</taxon>
        <taxon>Embryophyta</taxon>
        <taxon>Tracheophyta</taxon>
        <taxon>Spermatophyta</taxon>
        <taxon>Magnoliopsida</taxon>
        <taxon>Liliopsida</taxon>
        <taxon>Poales</taxon>
        <taxon>Poaceae</taxon>
        <taxon>PACMAD clade</taxon>
        <taxon>Chloridoideae</taxon>
        <taxon>Cynodonteae</taxon>
        <taxon>Eleusininae</taxon>
        <taxon>Eleusine</taxon>
    </lineage>
</organism>
<name>A0AAV5G3C5_ELECO</name>
<dbReference type="GO" id="GO:0005739">
    <property type="term" value="C:mitochondrion"/>
    <property type="evidence" value="ECO:0007669"/>
    <property type="project" value="TreeGrafter"/>
</dbReference>
<dbReference type="PANTHER" id="PTHR46434">
    <property type="entry name" value="GENETIC INTERACTOR OF PROHIBITINS 3, MITOCHONDRIAL"/>
    <property type="match status" value="1"/>
</dbReference>
<reference evidence="3" key="1">
    <citation type="journal article" date="2018" name="DNA Res.">
        <title>Multiple hybrid de novo genome assembly of finger millet, an orphan allotetraploid crop.</title>
        <authorList>
            <person name="Hatakeyama M."/>
            <person name="Aluri S."/>
            <person name="Balachadran M.T."/>
            <person name="Sivarajan S.R."/>
            <person name="Patrignani A."/>
            <person name="Gruter S."/>
            <person name="Poveda L."/>
            <person name="Shimizu-Inatsugi R."/>
            <person name="Baeten J."/>
            <person name="Francoijs K.J."/>
            <person name="Nataraja K.N."/>
            <person name="Reddy Y.A.N."/>
            <person name="Phadnis S."/>
            <person name="Ravikumar R.L."/>
            <person name="Schlapbach R."/>
            <person name="Sreeman S.M."/>
            <person name="Shimizu K.K."/>
        </authorList>
    </citation>
    <scope>NUCLEOTIDE SEQUENCE</scope>
</reference>
<feature type="compositionally biased region" description="Acidic residues" evidence="2">
    <location>
        <begin position="36"/>
        <end position="75"/>
    </location>
</feature>
<proteinExistence type="predicted"/>
<evidence type="ECO:0000313" key="3">
    <source>
        <dbReference type="EMBL" id="GJN41227.1"/>
    </source>
</evidence>
<dbReference type="GO" id="GO:1901259">
    <property type="term" value="P:chloroplast rRNA processing"/>
    <property type="evidence" value="ECO:0007669"/>
    <property type="project" value="TreeGrafter"/>
</dbReference>
<feature type="coiled-coil region" evidence="1">
    <location>
        <begin position="135"/>
        <end position="163"/>
    </location>
</feature>
<evidence type="ECO:0000256" key="1">
    <source>
        <dbReference type="SAM" id="Coils"/>
    </source>
</evidence>
<keyword evidence="1" id="KW-0175">Coiled coil</keyword>
<comment type="caution">
    <text evidence="3">The sequence shown here is derived from an EMBL/GenBank/DDBJ whole genome shotgun (WGS) entry which is preliminary data.</text>
</comment>
<feature type="region of interest" description="Disordered" evidence="2">
    <location>
        <begin position="1"/>
        <end position="110"/>
    </location>
</feature>
<sequence>MQDADPNLPGFFKNPSGRSPDEMGEDEALLVADSDGFLEDVEEDELISESDLAAELEGMDSDVDEFIEEEEEDGGENNGSSDKAGMEYDIEGFASDWDSDWEDQLEEDEDEKWRKELDGFSPPGVGYGNITEETIQRMKKEKLSKSERKRRAKEAKRVEAEQDSAVVCARCHSLRNYYGLVKNDKAENLIPDFDFDRFHFVSIDEAVCWHPGCRLFVMVVDCSDFDGSFPQASCKITVQSA</sequence>
<dbReference type="EMBL" id="BQKI01000259">
    <property type="protein sequence ID" value="GJN41227.1"/>
    <property type="molecule type" value="Genomic_DNA"/>
</dbReference>
<dbReference type="InterPro" id="IPR050896">
    <property type="entry name" value="Mito_lipid_metab_GTPase"/>
</dbReference>
<dbReference type="AlphaFoldDB" id="A0AAV5G3C5"/>
<dbReference type="GO" id="GO:0009742">
    <property type="term" value="P:brassinosteroid mediated signaling pathway"/>
    <property type="evidence" value="ECO:0007669"/>
    <property type="project" value="TreeGrafter"/>
</dbReference>
<dbReference type="PANTHER" id="PTHR46434:SF3">
    <property type="entry name" value="GTP-BINDING PROTEIN BRASSINAZOLE INSENSITIVE PALE GREEN 2, CHLOROPLASTIC"/>
    <property type="match status" value="1"/>
</dbReference>
<keyword evidence="4" id="KW-1185">Reference proteome</keyword>
<accession>A0AAV5G3C5</accession>
<reference evidence="3" key="2">
    <citation type="submission" date="2021-12" db="EMBL/GenBank/DDBJ databases">
        <title>Resequencing data analysis of finger millet.</title>
        <authorList>
            <person name="Hatakeyama M."/>
            <person name="Aluri S."/>
            <person name="Balachadran M.T."/>
            <person name="Sivarajan S.R."/>
            <person name="Poveda L."/>
            <person name="Shimizu-Inatsugi R."/>
            <person name="Schlapbach R."/>
            <person name="Sreeman S.M."/>
            <person name="Shimizu K.K."/>
        </authorList>
    </citation>
    <scope>NUCLEOTIDE SEQUENCE</scope>
</reference>
<protein>
    <submittedName>
        <fullName evidence="3">Uncharacterized protein</fullName>
    </submittedName>
</protein>
<evidence type="ECO:0000313" key="4">
    <source>
        <dbReference type="Proteomes" id="UP001054889"/>
    </source>
</evidence>